<keyword evidence="4 6" id="KW-1133">Transmembrane helix</keyword>
<dbReference type="OrthoDB" id="9797740at2"/>
<reference evidence="8 9" key="1">
    <citation type="submission" date="2017-05" db="EMBL/GenBank/DDBJ databases">
        <title>Vagococcus spp. assemblies.</title>
        <authorList>
            <person name="Gulvik C.A."/>
        </authorList>
    </citation>
    <scope>NUCLEOTIDE SEQUENCE [LARGE SCALE GENOMIC DNA]</scope>
    <source>
        <strain evidence="8 9">SS1714</strain>
    </source>
</reference>
<keyword evidence="9" id="KW-1185">Reference proteome</keyword>
<keyword evidence="2" id="KW-0813">Transport</keyword>
<feature type="transmembrane region" description="Helical" evidence="6">
    <location>
        <begin position="96"/>
        <end position="118"/>
    </location>
</feature>
<feature type="transmembrane region" description="Helical" evidence="6">
    <location>
        <begin position="354"/>
        <end position="374"/>
    </location>
</feature>
<dbReference type="SUPFAM" id="SSF103473">
    <property type="entry name" value="MFS general substrate transporter"/>
    <property type="match status" value="1"/>
</dbReference>
<dbReference type="GeneID" id="95580321"/>
<dbReference type="PANTHER" id="PTHR23523:SF2">
    <property type="entry name" value="2-NITROIMIDAZOLE TRANSPORTER"/>
    <property type="match status" value="1"/>
</dbReference>
<comment type="caution">
    <text evidence="8">The sequence shown here is derived from an EMBL/GenBank/DDBJ whole genome shotgun (WGS) entry which is preliminary data.</text>
</comment>
<feature type="transmembrane region" description="Helical" evidence="6">
    <location>
        <begin position="266"/>
        <end position="284"/>
    </location>
</feature>
<keyword evidence="5 6" id="KW-0472">Membrane</keyword>
<feature type="domain" description="Major facilitator superfamily (MFS) profile" evidence="7">
    <location>
        <begin position="4"/>
        <end position="380"/>
    </location>
</feature>
<dbReference type="PROSITE" id="PS50850">
    <property type="entry name" value="MFS"/>
    <property type="match status" value="1"/>
</dbReference>
<evidence type="ECO:0000313" key="8">
    <source>
        <dbReference type="EMBL" id="RSU16576.1"/>
    </source>
</evidence>
<dbReference type="GO" id="GO:0022857">
    <property type="term" value="F:transmembrane transporter activity"/>
    <property type="evidence" value="ECO:0007669"/>
    <property type="project" value="InterPro"/>
</dbReference>
<sequence length="380" mass="41174">MNKRYFIILVFALSLNLRPAITAVGPLLTVIKEDLQMGNISASLLTTLPVFFMGATSLLALFLSRKFGVEWALAISLIAIFIALISRLFVTNAFTLILTALLAGIGIGIAGPLTIGLIKKYFPNEPSLMSFYSSAMVAGAAIASTFAQPLYQKFNNSWQIALSFWSLFALGAAILLLPLLKKETAPINVMSNNKTGTASKNWWLMIFFSLMAAIFYSLTAWLAPYVQTIGFSKVQSGLLLSLFTLIQLPVSFIIPRLVGTNQKTKNLLIGCGLSELIGLILLLLHVSPWIFVIFLALGAGGLFPLALTLPLLTAKTSEEAISLSAFMQSGGFMAGSLGPLLFGVFTQTSHSFNLAWLLVLLFVLLMIGPVRFIFSVQTSK</sequence>
<dbReference type="RefSeq" id="WP_126791915.1">
    <property type="nucleotide sequence ID" value="NZ_CP060720.1"/>
</dbReference>
<dbReference type="GO" id="GO:0005886">
    <property type="term" value="C:plasma membrane"/>
    <property type="evidence" value="ECO:0007669"/>
    <property type="project" value="UniProtKB-SubCell"/>
</dbReference>
<organism evidence="8 9">
    <name type="scientific">Vagococcus carniphilus</name>
    <dbReference type="NCBI Taxonomy" id="218144"/>
    <lineage>
        <taxon>Bacteria</taxon>
        <taxon>Bacillati</taxon>
        <taxon>Bacillota</taxon>
        <taxon>Bacilli</taxon>
        <taxon>Lactobacillales</taxon>
        <taxon>Enterococcaceae</taxon>
        <taxon>Vagococcus</taxon>
    </lineage>
</organism>
<evidence type="ECO:0000256" key="3">
    <source>
        <dbReference type="ARBA" id="ARBA00022692"/>
    </source>
</evidence>
<dbReference type="EMBL" id="NGKB01000002">
    <property type="protein sequence ID" value="RSU16576.1"/>
    <property type="molecule type" value="Genomic_DNA"/>
</dbReference>
<dbReference type="Pfam" id="PF07690">
    <property type="entry name" value="MFS_1"/>
    <property type="match status" value="1"/>
</dbReference>
<dbReference type="AlphaFoldDB" id="A0A430B8B2"/>
<feature type="transmembrane region" description="Helical" evidence="6">
    <location>
        <begin position="157"/>
        <end position="180"/>
    </location>
</feature>
<feature type="transmembrane region" description="Helical" evidence="6">
    <location>
        <begin position="201"/>
        <end position="222"/>
    </location>
</feature>
<dbReference type="Proteomes" id="UP000288028">
    <property type="component" value="Unassembled WGS sequence"/>
</dbReference>
<evidence type="ECO:0000313" key="9">
    <source>
        <dbReference type="Proteomes" id="UP000288028"/>
    </source>
</evidence>
<dbReference type="Gene3D" id="1.20.1250.20">
    <property type="entry name" value="MFS general substrate transporter like domains"/>
    <property type="match status" value="2"/>
</dbReference>
<gene>
    <name evidence="8" type="ORF">CBF28_03345</name>
</gene>
<feature type="transmembrane region" description="Helical" evidence="6">
    <location>
        <begin position="130"/>
        <end position="151"/>
    </location>
</feature>
<name>A0A430B8B2_9ENTE</name>
<dbReference type="InterPro" id="IPR020846">
    <property type="entry name" value="MFS_dom"/>
</dbReference>
<keyword evidence="3 6" id="KW-0812">Transmembrane</keyword>
<dbReference type="InterPro" id="IPR036259">
    <property type="entry name" value="MFS_trans_sf"/>
</dbReference>
<dbReference type="InterPro" id="IPR011701">
    <property type="entry name" value="MFS"/>
</dbReference>
<accession>A0A430B8B2</accession>
<protein>
    <recommendedName>
        <fullName evidence="7">Major facilitator superfamily (MFS) profile domain-containing protein</fullName>
    </recommendedName>
</protein>
<dbReference type="InterPro" id="IPR052524">
    <property type="entry name" value="MFS_Cyanate_Porter"/>
</dbReference>
<proteinExistence type="predicted"/>
<evidence type="ECO:0000256" key="1">
    <source>
        <dbReference type="ARBA" id="ARBA00004651"/>
    </source>
</evidence>
<evidence type="ECO:0000256" key="4">
    <source>
        <dbReference type="ARBA" id="ARBA00022989"/>
    </source>
</evidence>
<comment type="subcellular location">
    <subcellularLocation>
        <location evidence="1">Cell membrane</location>
        <topology evidence="1">Multi-pass membrane protein</topology>
    </subcellularLocation>
</comment>
<feature type="transmembrane region" description="Helical" evidence="6">
    <location>
        <begin position="290"/>
        <end position="313"/>
    </location>
</feature>
<evidence type="ECO:0000256" key="2">
    <source>
        <dbReference type="ARBA" id="ARBA00022448"/>
    </source>
</evidence>
<evidence type="ECO:0000259" key="7">
    <source>
        <dbReference type="PROSITE" id="PS50850"/>
    </source>
</evidence>
<evidence type="ECO:0000256" key="6">
    <source>
        <dbReference type="SAM" id="Phobius"/>
    </source>
</evidence>
<evidence type="ECO:0000256" key="5">
    <source>
        <dbReference type="ARBA" id="ARBA00023136"/>
    </source>
</evidence>
<feature type="transmembrane region" description="Helical" evidence="6">
    <location>
        <begin position="234"/>
        <end position="254"/>
    </location>
</feature>
<feature type="transmembrane region" description="Helical" evidence="6">
    <location>
        <begin position="320"/>
        <end position="342"/>
    </location>
</feature>
<dbReference type="PANTHER" id="PTHR23523">
    <property type="match status" value="1"/>
</dbReference>
<feature type="transmembrane region" description="Helical" evidence="6">
    <location>
        <begin position="46"/>
        <end position="64"/>
    </location>
</feature>
<feature type="transmembrane region" description="Helical" evidence="6">
    <location>
        <begin position="71"/>
        <end position="90"/>
    </location>
</feature>